<reference evidence="2" key="1">
    <citation type="journal article" date="2024" name="Proc. Natl. Acad. Sci. U.S.A.">
        <title>Extraordinary preservation of gene collinearity over three hundred million years revealed in homosporous lycophytes.</title>
        <authorList>
            <person name="Li C."/>
            <person name="Wickell D."/>
            <person name="Kuo L.Y."/>
            <person name="Chen X."/>
            <person name="Nie B."/>
            <person name="Liao X."/>
            <person name="Peng D."/>
            <person name="Ji J."/>
            <person name="Jenkins J."/>
            <person name="Williams M."/>
            <person name="Shu S."/>
            <person name="Plott C."/>
            <person name="Barry K."/>
            <person name="Rajasekar S."/>
            <person name="Grimwood J."/>
            <person name="Han X."/>
            <person name="Sun S."/>
            <person name="Hou Z."/>
            <person name="He W."/>
            <person name="Dai G."/>
            <person name="Sun C."/>
            <person name="Schmutz J."/>
            <person name="Leebens-Mack J.H."/>
            <person name="Li F.W."/>
            <person name="Wang L."/>
        </authorList>
    </citation>
    <scope>NUCLEOTIDE SEQUENCE [LARGE SCALE GENOMIC DNA]</scope>
    <source>
        <strain evidence="2">cv. PW_Plant_1</strain>
    </source>
</reference>
<gene>
    <name evidence="1" type="ORF">O6H91_08G059800</name>
</gene>
<evidence type="ECO:0000313" key="1">
    <source>
        <dbReference type="EMBL" id="KAJ7546898.1"/>
    </source>
</evidence>
<sequence>MWGNYKWFGAPSRTKRRSLIGILLYPSKSRESGDSVSVVVGEIQEFYGSKGDCDEYGCSGGHGDCSTVNCFEQDPKRRKMRQHAFYHTESGDTTLSSSGLIVLRNTPPIEEFEKFCSFHGHHELIGDLDSSALVITCASTVEPFLLPKLHPGGGKVQASPRLIAGAELDVLIKVPQKASEEVGSSQTYWSPAQLLTLVDIPEAGEALGALLDAHTGNIDSTWEVGWALAKADSNRQLHGFNTQAVTDMGLMENEIPHSGADSSKGTALEGLVQSGSLARAATRIALLIVRLQDSKMNNPLVLAEPSKRGDFLLHVGSPFGALSPLHFFNSVSVGIVSNCWPPASSLMSLLMADVRCLPGMEGGPVFNDNGSFVGILIRPLRQRSGGAEIQLVITSHALVHALENIGILLGVPHLKENAVSHLQQKGAFSQLIKGNQLVSSAFEVQGTLQPFSLGSSVLLAVQKAVASVVLVTVGDGAWASGIILNKGGLILTNAHLLEPWRFGKSKLSQIAEEHTFNDCSFCNKAHGHPNGRTCSDANQVPANQRGLSQMKEIDNELIFRQISDGLSNTASPNLGRLYESATDSAFTFGPTAKWNRYDRIRVRLDHCFPNSWCDARALYISQGPLDIALLQLTLVPENLLPITPEKASPALGSVAVVLGYGLFGPRSELCSSATAGVVSRVVKVGFDTSSNEEIPAMLETTAAVHPGGSGGAVINEQGHLIGLVTSIARHSGGTVIPYLNFSIPCTILEPVLDCASKEKNEWSFLQQIDKPNEALSAVWALVPPTPPRPSQKIQMYLTPPPSTDIQKPSEPDISKGSKFAKFLSDRQSILGLKQMEPRKENWYIEDQQRLVHSSRASSASVLQSRL</sequence>
<name>A0ACC2CXZ8_DIPCM</name>
<protein>
    <submittedName>
        <fullName evidence="1">Uncharacterized protein</fullName>
    </submittedName>
</protein>
<dbReference type="Proteomes" id="UP001162992">
    <property type="component" value="Chromosome 8"/>
</dbReference>
<organism evidence="1 2">
    <name type="scientific">Diphasiastrum complanatum</name>
    <name type="common">Issler's clubmoss</name>
    <name type="synonym">Lycopodium complanatum</name>
    <dbReference type="NCBI Taxonomy" id="34168"/>
    <lineage>
        <taxon>Eukaryota</taxon>
        <taxon>Viridiplantae</taxon>
        <taxon>Streptophyta</taxon>
        <taxon>Embryophyta</taxon>
        <taxon>Tracheophyta</taxon>
        <taxon>Lycopodiopsida</taxon>
        <taxon>Lycopodiales</taxon>
        <taxon>Lycopodiaceae</taxon>
        <taxon>Lycopodioideae</taxon>
        <taxon>Diphasiastrum</taxon>
    </lineage>
</organism>
<dbReference type="EMBL" id="CM055099">
    <property type="protein sequence ID" value="KAJ7546898.1"/>
    <property type="molecule type" value="Genomic_DNA"/>
</dbReference>
<evidence type="ECO:0000313" key="2">
    <source>
        <dbReference type="Proteomes" id="UP001162992"/>
    </source>
</evidence>
<accession>A0ACC2CXZ8</accession>
<proteinExistence type="predicted"/>
<comment type="caution">
    <text evidence="1">The sequence shown here is derived from an EMBL/GenBank/DDBJ whole genome shotgun (WGS) entry which is preliminary data.</text>
</comment>
<keyword evidence="2" id="KW-1185">Reference proteome</keyword>